<evidence type="ECO:0000313" key="4">
    <source>
        <dbReference type="Proteomes" id="UP000244900"/>
    </source>
</evidence>
<evidence type="ECO:0000259" key="2">
    <source>
        <dbReference type="Pfam" id="PF13581"/>
    </source>
</evidence>
<dbReference type="Proteomes" id="UP000244900">
    <property type="component" value="Chromosome"/>
</dbReference>
<dbReference type="InterPro" id="IPR036890">
    <property type="entry name" value="HATPase_C_sf"/>
</dbReference>
<name>A0A2S1SW33_9ACTN</name>
<dbReference type="KEGG" id="stir:DDW44_18805"/>
<sequence length="143" mass="15037">MRRLTLDLLATPEAVPGVRRTVREYLGGVPCADLQLCVSELLTNVIRHLGDGVPVTIRVTCAADGGRTRLEVTDPAPRASPVRCRTAAADDESGRGLALLDAVAVRWGVDEGPGTKTVWCELPGEGAAGMRLPGSAHEASTVR</sequence>
<organism evidence="3 4">
    <name type="scientific">Streptomyces tirandamycinicus</name>
    <dbReference type="NCBI Taxonomy" id="2174846"/>
    <lineage>
        <taxon>Bacteria</taxon>
        <taxon>Bacillati</taxon>
        <taxon>Actinomycetota</taxon>
        <taxon>Actinomycetes</taxon>
        <taxon>Kitasatosporales</taxon>
        <taxon>Streptomycetaceae</taxon>
        <taxon>Streptomyces</taxon>
    </lineage>
</organism>
<dbReference type="GO" id="GO:0004674">
    <property type="term" value="F:protein serine/threonine kinase activity"/>
    <property type="evidence" value="ECO:0007669"/>
    <property type="project" value="UniProtKB-KW"/>
</dbReference>
<dbReference type="Gene3D" id="3.30.565.10">
    <property type="entry name" value="Histidine kinase-like ATPase, C-terminal domain"/>
    <property type="match status" value="1"/>
</dbReference>
<dbReference type="PANTHER" id="PTHR35526">
    <property type="entry name" value="ANTI-SIGMA-F FACTOR RSBW-RELATED"/>
    <property type="match status" value="1"/>
</dbReference>
<dbReference type="PANTHER" id="PTHR35526:SF3">
    <property type="entry name" value="ANTI-SIGMA-F FACTOR RSBW"/>
    <property type="match status" value="1"/>
</dbReference>
<gene>
    <name evidence="3" type="ORF">DDW44_18805</name>
</gene>
<dbReference type="GO" id="GO:0005524">
    <property type="term" value="F:ATP binding"/>
    <property type="evidence" value="ECO:0007669"/>
    <property type="project" value="UniProtKB-KW"/>
</dbReference>
<dbReference type="InterPro" id="IPR050267">
    <property type="entry name" value="Anti-sigma-factor_SerPK"/>
</dbReference>
<evidence type="ECO:0000313" key="3">
    <source>
        <dbReference type="EMBL" id="AWI30600.1"/>
    </source>
</evidence>
<protein>
    <submittedName>
        <fullName evidence="3">ATP-binding protein</fullName>
    </submittedName>
</protein>
<keyword evidence="1" id="KW-0808">Transferase</keyword>
<dbReference type="InterPro" id="IPR003594">
    <property type="entry name" value="HATPase_dom"/>
</dbReference>
<evidence type="ECO:0000256" key="1">
    <source>
        <dbReference type="ARBA" id="ARBA00022527"/>
    </source>
</evidence>
<dbReference type="AlphaFoldDB" id="A0A2S1SW33"/>
<keyword evidence="3" id="KW-0067">ATP-binding</keyword>
<dbReference type="OrthoDB" id="3211521at2"/>
<proteinExistence type="predicted"/>
<keyword evidence="1" id="KW-0723">Serine/threonine-protein kinase</keyword>
<accession>A0A2S1SW33</accession>
<dbReference type="EMBL" id="CP029188">
    <property type="protein sequence ID" value="AWI30600.1"/>
    <property type="molecule type" value="Genomic_DNA"/>
</dbReference>
<reference evidence="3 4" key="1">
    <citation type="submission" date="2018-05" db="EMBL/GenBank/DDBJ databases">
        <title>Complete genome sequence of sponge-derived Streptomyces sp. HNM0039.</title>
        <authorList>
            <person name="Huang X."/>
            <person name="Zhou S."/>
        </authorList>
    </citation>
    <scope>NUCLEOTIDE SEQUENCE [LARGE SCALE GENOMIC DNA]</scope>
    <source>
        <strain evidence="3 4">HNM0039</strain>
    </source>
</reference>
<keyword evidence="4" id="KW-1185">Reference proteome</keyword>
<dbReference type="Pfam" id="PF13581">
    <property type="entry name" value="HATPase_c_2"/>
    <property type="match status" value="1"/>
</dbReference>
<dbReference type="RefSeq" id="WP_108907139.1">
    <property type="nucleotide sequence ID" value="NZ_CP029188.1"/>
</dbReference>
<dbReference type="CDD" id="cd16936">
    <property type="entry name" value="HATPase_RsbW-like"/>
    <property type="match status" value="1"/>
</dbReference>
<feature type="domain" description="Histidine kinase/HSP90-like ATPase" evidence="2">
    <location>
        <begin position="10"/>
        <end position="119"/>
    </location>
</feature>
<keyword evidence="3" id="KW-0547">Nucleotide-binding</keyword>
<keyword evidence="1" id="KW-0418">Kinase</keyword>
<dbReference type="SUPFAM" id="SSF55874">
    <property type="entry name" value="ATPase domain of HSP90 chaperone/DNA topoisomerase II/histidine kinase"/>
    <property type="match status" value="1"/>
</dbReference>